<evidence type="ECO:0000313" key="3">
    <source>
        <dbReference type="Proteomes" id="UP000669903"/>
    </source>
</evidence>
<protein>
    <submittedName>
        <fullName evidence="2">F136A protein</fullName>
    </submittedName>
</protein>
<proteinExistence type="inferred from homology"/>
<comment type="similarity">
    <text evidence="1">Belongs to the FAM136 family.</text>
</comment>
<accession>A0A836GQD6</accession>
<dbReference type="AlphaFoldDB" id="A0A836GQD6"/>
<dbReference type="Pfam" id="PF05811">
    <property type="entry name" value="DUF842"/>
    <property type="match status" value="1"/>
</dbReference>
<gene>
    <name evidence="2" type="primary">Fam136a</name>
    <name evidence="2" type="ORF">G6Z76_0007149</name>
</gene>
<sequence length="150" mass="17909">FKIKMEEQRKRVENHMTKMVEEIDKMYLRKMQRDMHKCAAQCCENESYSIQKVHTCVENCSSSLNKAQQYVQGEFERVQYEIFQNRLQRCIMECNDNIKDKMGPNPTQTEVDRYSEEFEKCATKCVNSYCELLPSLEKTMKKILSKNEFS</sequence>
<keyword evidence="3" id="KW-1185">Reference proteome</keyword>
<organism evidence="2 3">
    <name type="scientific">Acromyrmex charruanus</name>
    <dbReference type="NCBI Taxonomy" id="2715315"/>
    <lineage>
        <taxon>Eukaryota</taxon>
        <taxon>Metazoa</taxon>
        <taxon>Ecdysozoa</taxon>
        <taxon>Arthropoda</taxon>
        <taxon>Hexapoda</taxon>
        <taxon>Insecta</taxon>
        <taxon>Pterygota</taxon>
        <taxon>Neoptera</taxon>
        <taxon>Endopterygota</taxon>
        <taxon>Hymenoptera</taxon>
        <taxon>Apocrita</taxon>
        <taxon>Aculeata</taxon>
        <taxon>Formicoidea</taxon>
        <taxon>Formicidae</taxon>
        <taxon>Myrmicinae</taxon>
        <taxon>Acromyrmex</taxon>
    </lineage>
</organism>
<dbReference type="PANTHER" id="PTHR21096">
    <property type="entry name" value="PROTEIN FAM136A"/>
    <property type="match status" value="1"/>
</dbReference>
<dbReference type="Proteomes" id="UP000669903">
    <property type="component" value="Unassembled WGS sequence"/>
</dbReference>
<reference evidence="2" key="1">
    <citation type="submission" date="2020-03" db="EMBL/GenBank/DDBJ databases">
        <title>Relaxed selection underlies rapid genomic changes in the transitions from sociality to social parasitism in ants.</title>
        <authorList>
            <person name="Bi X."/>
        </authorList>
    </citation>
    <scope>NUCLEOTIDE SEQUENCE</scope>
    <source>
        <strain evidence="2">BGI-DK2014a</strain>
        <tissue evidence="2">Whole body</tissue>
    </source>
</reference>
<dbReference type="GO" id="GO:0005737">
    <property type="term" value="C:cytoplasm"/>
    <property type="evidence" value="ECO:0007669"/>
    <property type="project" value="TreeGrafter"/>
</dbReference>
<evidence type="ECO:0000313" key="2">
    <source>
        <dbReference type="EMBL" id="KAG5347340.1"/>
    </source>
</evidence>
<evidence type="ECO:0000256" key="1">
    <source>
        <dbReference type="ARBA" id="ARBA00009952"/>
    </source>
</evidence>
<dbReference type="EMBL" id="JAANIC010000863">
    <property type="protein sequence ID" value="KAG5347340.1"/>
    <property type="molecule type" value="Genomic_DNA"/>
</dbReference>
<comment type="caution">
    <text evidence="2">The sequence shown here is derived from an EMBL/GenBank/DDBJ whole genome shotgun (WGS) entry which is preliminary data.</text>
</comment>
<dbReference type="InterPro" id="IPR008560">
    <property type="entry name" value="DUF842_euk"/>
</dbReference>
<feature type="non-terminal residue" evidence="2">
    <location>
        <position position="150"/>
    </location>
</feature>
<feature type="non-terminal residue" evidence="2">
    <location>
        <position position="1"/>
    </location>
</feature>
<name>A0A836GQD6_9HYME</name>
<dbReference type="PANTHER" id="PTHR21096:SF0">
    <property type="entry name" value="PROTEIN FAM136A"/>
    <property type="match status" value="1"/>
</dbReference>